<evidence type="ECO:0000256" key="4">
    <source>
        <dbReference type="ARBA" id="ARBA00022967"/>
    </source>
</evidence>
<dbReference type="Proteomes" id="UP000298340">
    <property type="component" value="Unassembled WGS sequence"/>
</dbReference>
<dbReference type="InterPro" id="IPR022885">
    <property type="entry name" value="NDH1_su_D/H"/>
</dbReference>
<organism evidence="6 7">
    <name type="scientific">Flavobacterium circumlabens</name>
    <dbReference type="NCBI Taxonomy" id="2133765"/>
    <lineage>
        <taxon>Bacteria</taxon>
        <taxon>Pseudomonadati</taxon>
        <taxon>Bacteroidota</taxon>
        <taxon>Flavobacteriia</taxon>
        <taxon>Flavobacteriales</taxon>
        <taxon>Flavobacteriaceae</taxon>
        <taxon>Flavobacterium</taxon>
    </lineage>
</organism>
<dbReference type="EC" id="1.6.5.11" evidence="6"/>
<comment type="function">
    <text evidence="1">NDH-1 shuttles electrons from NADH, via FMN and iron-sulfur (Fe-S) centers, to quinones in the respiratory chain. The immediate electron acceptor for the enzyme in this species is believed to be ubiquinone. Couples the redox reaction to proton translocation (for every two electrons transferred, four hydrogen ions are translocated across the cytoplasmic membrane), and thus conserves the redox energy in a proton gradient.</text>
</comment>
<dbReference type="SUPFAM" id="SSF56762">
    <property type="entry name" value="HydB/Nqo4-like"/>
    <property type="match status" value="1"/>
</dbReference>
<keyword evidence="5" id="KW-0520">NAD</keyword>
<keyword evidence="3" id="KW-0813">Transport</keyword>
<name>A0A4Y7U5A3_9FLAO</name>
<comment type="caution">
    <text evidence="6">The sequence shown here is derived from an EMBL/GenBank/DDBJ whole genome shotgun (WGS) entry which is preliminary data.</text>
</comment>
<dbReference type="GO" id="GO:0016651">
    <property type="term" value="F:oxidoreductase activity, acting on NAD(P)H"/>
    <property type="evidence" value="ECO:0007669"/>
    <property type="project" value="InterPro"/>
</dbReference>
<dbReference type="InterPro" id="IPR014029">
    <property type="entry name" value="NADH_UbQ_OxRdtase_49kDa_CS"/>
</dbReference>
<evidence type="ECO:0000256" key="3">
    <source>
        <dbReference type="ARBA" id="ARBA00022448"/>
    </source>
</evidence>
<dbReference type="EMBL" id="QWDN01000251">
    <property type="protein sequence ID" value="TEB41414.1"/>
    <property type="molecule type" value="Genomic_DNA"/>
</dbReference>
<feature type="non-terminal residue" evidence="6">
    <location>
        <position position="105"/>
    </location>
</feature>
<keyword evidence="6" id="KW-0560">Oxidoreductase</keyword>
<dbReference type="PANTHER" id="PTHR11993">
    <property type="entry name" value="NADH-UBIQUINONE OXIDOREDUCTASE 49 KDA SUBUNIT"/>
    <property type="match status" value="1"/>
</dbReference>
<protein>
    <submittedName>
        <fullName evidence="6">NADH-quinone oxidoreductase subunit D</fullName>
        <ecNumber evidence="6">1.6.5.11</ecNumber>
    </submittedName>
</protein>
<evidence type="ECO:0000256" key="2">
    <source>
        <dbReference type="ARBA" id="ARBA00005769"/>
    </source>
</evidence>
<accession>A0A4Y7U5A3</accession>
<dbReference type="AlphaFoldDB" id="A0A4Y7U5A3"/>
<evidence type="ECO:0000313" key="6">
    <source>
        <dbReference type="EMBL" id="TEB41414.1"/>
    </source>
</evidence>
<proteinExistence type="inferred from homology"/>
<gene>
    <name evidence="6" type="ORF">D0809_25645</name>
</gene>
<dbReference type="Gene3D" id="1.10.645.10">
    <property type="entry name" value="Cytochrome-c3 Hydrogenase, chain B"/>
    <property type="match status" value="1"/>
</dbReference>
<evidence type="ECO:0000313" key="7">
    <source>
        <dbReference type="Proteomes" id="UP000298340"/>
    </source>
</evidence>
<evidence type="ECO:0000256" key="1">
    <source>
        <dbReference type="ARBA" id="ARBA00002378"/>
    </source>
</evidence>
<keyword evidence="4" id="KW-1278">Translocase</keyword>
<evidence type="ECO:0000256" key="5">
    <source>
        <dbReference type="ARBA" id="ARBA00023027"/>
    </source>
</evidence>
<comment type="similarity">
    <text evidence="2">Belongs to the complex I 49 kDa subunit family.</text>
</comment>
<dbReference type="PROSITE" id="PS00535">
    <property type="entry name" value="COMPLEX1_49K"/>
    <property type="match status" value="1"/>
</dbReference>
<dbReference type="InterPro" id="IPR029014">
    <property type="entry name" value="NiFe-Hase_large"/>
</dbReference>
<reference evidence="6 7" key="1">
    <citation type="journal article" date="2018" name="Syst. Appl. Microbiol.">
        <title>Flavobacterium circumlabens sp. nov. and Flavobacterium cupreum sp. nov., two psychrotrophic species isolated from Antarctic environmental samples.</title>
        <authorList>
            <person name="Kralova S."/>
            <person name="Busse H.J."/>
            <person name="Svec P."/>
            <person name="Maslanova I."/>
            <person name="Stankova E."/>
            <person name="Bartak M."/>
            <person name="Sedlacek I."/>
        </authorList>
    </citation>
    <scope>NUCLEOTIDE SEQUENCE [LARGE SCALE GENOMIC DNA]</scope>
    <source>
        <strain evidence="6 7">CCM 8828</strain>
    </source>
</reference>
<dbReference type="PANTHER" id="PTHR11993:SF10">
    <property type="entry name" value="NADH DEHYDROGENASE [UBIQUINONE] IRON-SULFUR PROTEIN 2, MITOCHONDRIAL"/>
    <property type="match status" value="1"/>
</dbReference>
<sequence>MSELLLPPEHRYAKIIKEKLNEDGSELSVLNLGPTHPATHGIFQNILLMDGERILEAEPTIGYIHRAFEKIAENRPFYQITPLTDRMNYCSSPINNMGWWMTLEK</sequence>